<protein>
    <submittedName>
        <fullName evidence="1">Uncharacterized protein</fullName>
    </submittedName>
</protein>
<sequence length="133" mass="15194">PSYLHGHLIVASTQVYPHLWHPQSCIHRIYPLVLHYRVASTMLHPLTRSFFFQVNFRFDPGCITFLLLKCVKESFLNQLSSVSVRGASTAPESPASEHGIRVNICQGEVLSSQMRSQKLKSFCFYLIASHIKY</sequence>
<accession>A0ABQ8BEG9</accession>
<proteinExistence type="predicted"/>
<keyword evidence="2" id="KW-1185">Reference proteome</keyword>
<evidence type="ECO:0000313" key="1">
    <source>
        <dbReference type="EMBL" id="KAH0903211.1"/>
    </source>
</evidence>
<dbReference type="Proteomes" id="UP000824890">
    <property type="component" value="Unassembled WGS sequence"/>
</dbReference>
<name>A0ABQ8BEG9_BRANA</name>
<feature type="non-terminal residue" evidence="1">
    <location>
        <position position="1"/>
    </location>
</feature>
<gene>
    <name evidence="1" type="ORF">HID58_042714</name>
</gene>
<dbReference type="EMBL" id="JAGKQM010000011">
    <property type="protein sequence ID" value="KAH0903211.1"/>
    <property type="molecule type" value="Genomic_DNA"/>
</dbReference>
<evidence type="ECO:0000313" key="2">
    <source>
        <dbReference type="Proteomes" id="UP000824890"/>
    </source>
</evidence>
<organism evidence="1 2">
    <name type="scientific">Brassica napus</name>
    <name type="common">Rape</name>
    <dbReference type="NCBI Taxonomy" id="3708"/>
    <lineage>
        <taxon>Eukaryota</taxon>
        <taxon>Viridiplantae</taxon>
        <taxon>Streptophyta</taxon>
        <taxon>Embryophyta</taxon>
        <taxon>Tracheophyta</taxon>
        <taxon>Spermatophyta</taxon>
        <taxon>Magnoliopsida</taxon>
        <taxon>eudicotyledons</taxon>
        <taxon>Gunneridae</taxon>
        <taxon>Pentapetalae</taxon>
        <taxon>rosids</taxon>
        <taxon>malvids</taxon>
        <taxon>Brassicales</taxon>
        <taxon>Brassicaceae</taxon>
        <taxon>Brassiceae</taxon>
        <taxon>Brassica</taxon>
    </lineage>
</organism>
<comment type="caution">
    <text evidence="1">The sequence shown here is derived from an EMBL/GenBank/DDBJ whole genome shotgun (WGS) entry which is preliminary data.</text>
</comment>
<reference evidence="1 2" key="1">
    <citation type="submission" date="2021-05" db="EMBL/GenBank/DDBJ databases">
        <title>Genome Assembly of Synthetic Allotetraploid Brassica napus Reveals Homoeologous Exchanges between Subgenomes.</title>
        <authorList>
            <person name="Davis J.T."/>
        </authorList>
    </citation>
    <scope>NUCLEOTIDE SEQUENCE [LARGE SCALE GENOMIC DNA]</scope>
    <source>
        <strain evidence="2">cv. Da-Ae</strain>
        <tissue evidence="1">Seedling</tissue>
    </source>
</reference>